<dbReference type="Gene3D" id="1.10.443.10">
    <property type="entry name" value="Intergrase catalytic core"/>
    <property type="match status" value="1"/>
</dbReference>
<comment type="caution">
    <text evidence="14">The sequence shown here is derived from an EMBL/GenBank/DDBJ whole genome shotgun (WGS) entry which is preliminary data.</text>
</comment>
<dbReference type="GO" id="GO:0015074">
    <property type="term" value="P:DNA integration"/>
    <property type="evidence" value="ECO:0007669"/>
    <property type="project" value="UniProtKB-KW"/>
</dbReference>
<name>A0A1E3UJ27_9FIRM</name>
<dbReference type="PANTHER" id="PTHR30349">
    <property type="entry name" value="PHAGE INTEGRASE-RELATED"/>
    <property type="match status" value="1"/>
</dbReference>
<feature type="domain" description="Core-binding (CB)" evidence="13">
    <location>
        <begin position="50"/>
        <end position="132"/>
    </location>
</feature>
<dbReference type="Gene3D" id="1.10.150.130">
    <property type="match status" value="1"/>
</dbReference>
<keyword evidence="5" id="KW-0132">Cell division</keyword>
<evidence type="ECO:0000256" key="6">
    <source>
        <dbReference type="ARBA" id="ARBA00022829"/>
    </source>
</evidence>
<evidence type="ECO:0000256" key="5">
    <source>
        <dbReference type="ARBA" id="ARBA00022618"/>
    </source>
</evidence>
<dbReference type="InterPro" id="IPR050090">
    <property type="entry name" value="Tyrosine_recombinase_XerCD"/>
</dbReference>
<accession>A0A1E3UJ27</accession>
<evidence type="ECO:0000256" key="4">
    <source>
        <dbReference type="ARBA" id="ARBA00022490"/>
    </source>
</evidence>
<comment type="similarity">
    <text evidence="3">Belongs to the 'phage' integrase family.</text>
</comment>
<dbReference type="InterPro" id="IPR011010">
    <property type="entry name" value="DNA_brk_join_enz"/>
</dbReference>
<dbReference type="NCBIfam" id="NF040815">
    <property type="entry name" value="recomb_XerA_Arch"/>
    <property type="match status" value="1"/>
</dbReference>
<dbReference type="InterPro" id="IPR010998">
    <property type="entry name" value="Integrase_recombinase_N"/>
</dbReference>
<keyword evidence="10" id="KW-0131">Cell cycle</keyword>
<evidence type="ECO:0000256" key="10">
    <source>
        <dbReference type="ARBA" id="ARBA00023306"/>
    </source>
</evidence>
<dbReference type="OrthoDB" id="9801717at2"/>
<evidence type="ECO:0000313" key="14">
    <source>
        <dbReference type="EMBL" id="ODR50365.1"/>
    </source>
</evidence>
<evidence type="ECO:0000259" key="13">
    <source>
        <dbReference type="PROSITE" id="PS51900"/>
    </source>
</evidence>
<evidence type="ECO:0000256" key="7">
    <source>
        <dbReference type="ARBA" id="ARBA00022908"/>
    </source>
</evidence>
<evidence type="ECO:0000256" key="1">
    <source>
        <dbReference type="ARBA" id="ARBA00003283"/>
    </source>
</evidence>
<dbReference type="Proteomes" id="UP000094271">
    <property type="component" value="Unassembled WGS sequence"/>
</dbReference>
<dbReference type="RefSeq" id="WP_069431741.1">
    <property type="nucleotide sequence ID" value="NZ_MEHA01000011.1"/>
</dbReference>
<evidence type="ECO:0000256" key="8">
    <source>
        <dbReference type="ARBA" id="ARBA00023125"/>
    </source>
</evidence>
<sequence>MKEKLILEIINDLKEKLSSEQIDSLKAVLNRRLLHYKISSKPVENDEESKNYLFYLNLYLEERKSEGLSLETIKNYRLHLSLMLNKVHKNIEDINDNDLTEYLKEYKKLRNVSNGYLNDIRHVFNSFFFWLQIKQHITTNPMPSIRPFKEMKRIKKPFSGEQMEQLRSSCSRERDLAMLEVLYSTAIRVGELRQLNRQDIDFSDVGVTVFGKGNKERETYLNPKSFYHLKQYLDSRTDDNEALFVSIRSPHQRLTRAGIENIFRQLGCKCGVDKVHPHRFRRTAATDLLRAGMPLEEVKEYLGHEKIDTTMIYCTVNKDNVRNSHQKYMSA</sequence>
<evidence type="ECO:0008006" key="16">
    <source>
        <dbReference type="Google" id="ProtNLM"/>
    </source>
</evidence>
<gene>
    <name evidence="14" type="ORF">BEI59_16040</name>
</gene>
<evidence type="ECO:0000313" key="15">
    <source>
        <dbReference type="Proteomes" id="UP000094271"/>
    </source>
</evidence>
<dbReference type="SUPFAM" id="SSF56349">
    <property type="entry name" value="DNA breaking-rejoining enzymes"/>
    <property type="match status" value="1"/>
</dbReference>
<keyword evidence="9" id="KW-0233">DNA recombination</keyword>
<comment type="function">
    <text evidence="1">Site-specific tyrosine recombinase, which acts by catalyzing the cutting and rejoining of the recombining DNA molecules.</text>
</comment>
<evidence type="ECO:0000256" key="3">
    <source>
        <dbReference type="ARBA" id="ARBA00008857"/>
    </source>
</evidence>
<evidence type="ECO:0000256" key="9">
    <source>
        <dbReference type="ARBA" id="ARBA00023172"/>
    </source>
</evidence>
<dbReference type="Pfam" id="PF13495">
    <property type="entry name" value="Phage_int_SAM_4"/>
    <property type="match status" value="1"/>
</dbReference>
<dbReference type="EMBL" id="MEHA01000011">
    <property type="protein sequence ID" value="ODR50365.1"/>
    <property type="molecule type" value="Genomic_DNA"/>
</dbReference>
<keyword evidence="7" id="KW-0229">DNA integration</keyword>
<dbReference type="InterPro" id="IPR044068">
    <property type="entry name" value="CB"/>
</dbReference>
<dbReference type="GO" id="GO:0007059">
    <property type="term" value="P:chromosome segregation"/>
    <property type="evidence" value="ECO:0007669"/>
    <property type="project" value="UniProtKB-KW"/>
</dbReference>
<comment type="subcellular location">
    <subcellularLocation>
        <location evidence="2">Cytoplasm</location>
    </subcellularLocation>
</comment>
<reference evidence="14 15" key="1">
    <citation type="submission" date="2016-08" db="EMBL/GenBank/DDBJ databases">
        <authorList>
            <person name="Seilhamer J.J."/>
        </authorList>
    </citation>
    <scope>NUCLEOTIDE SEQUENCE [LARGE SCALE GENOMIC DNA]</scope>
    <source>
        <strain evidence="14 15">NML150140-1</strain>
    </source>
</reference>
<dbReference type="Pfam" id="PF00589">
    <property type="entry name" value="Phage_integrase"/>
    <property type="match status" value="1"/>
</dbReference>
<dbReference type="InterPro" id="IPR013762">
    <property type="entry name" value="Integrase-like_cat_sf"/>
</dbReference>
<dbReference type="PROSITE" id="PS51900">
    <property type="entry name" value="CB"/>
    <property type="match status" value="1"/>
</dbReference>
<keyword evidence="6" id="KW-0159">Chromosome partition</keyword>
<organism evidence="14 15">
    <name type="scientific">Eisenbergiella tayi</name>
    <dbReference type="NCBI Taxonomy" id="1432052"/>
    <lineage>
        <taxon>Bacteria</taxon>
        <taxon>Bacillati</taxon>
        <taxon>Bacillota</taxon>
        <taxon>Clostridia</taxon>
        <taxon>Lachnospirales</taxon>
        <taxon>Lachnospiraceae</taxon>
        <taxon>Eisenbergiella</taxon>
    </lineage>
</organism>
<evidence type="ECO:0000256" key="2">
    <source>
        <dbReference type="ARBA" id="ARBA00004496"/>
    </source>
</evidence>
<dbReference type="InterPro" id="IPR002104">
    <property type="entry name" value="Integrase_catalytic"/>
</dbReference>
<dbReference type="GO" id="GO:0051301">
    <property type="term" value="P:cell division"/>
    <property type="evidence" value="ECO:0007669"/>
    <property type="project" value="UniProtKB-KW"/>
</dbReference>
<keyword evidence="4" id="KW-0963">Cytoplasm</keyword>
<dbReference type="AlphaFoldDB" id="A0A1E3UJ27"/>
<dbReference type="GO" id="GO:0003677">
    <property type="term" value="F:DNA binding"/>
    <property type="evidence" value="ECO:0007669"/>
    <property type="project" value="UniProtKB-UniRule"/>
</dbReference>
<dbReference type="PROSITE" id="PS51898">
    <property type="entry name" value="TYR_RECOMBINASE"/>
    <property type="match status" value="1"/>
</dbReference>
<dbReference type="GO" id="GO:0005737">
    <property type="term" value="C:cytoplasm"/>
    <property type="evidence" value="ECO:0007669"/>
    <property type="project" value="UniProtKB-SubCell"/>
</dbReference>
<keyword evidence="8 11" id="KW-0238">DNA-binding</keyword>
<evidence type="ECO:0000256" key="11">
    <source>
        <dbReference type="PROSITE-ProRule" id="PRU01248"/>
    </source>
</evidence>
<feature type="domain" description="Tyr recombinase" evidence="12">
    <location>
        <begin position="153"/>
        <end position="326"/>
    </location>
</feature>
<dbReference type="PANTHER" id="PTHR30349:SF77">
    <property type="entry name" value="TYROSINE RECOMBINASE XERC"/>
    <property type="match status" value="1"/>
</dbReference>
<proteinExistence type="inferred from homology"/>
<protein>
    <recommendedName>
        <fullName evidence="16">Integrase</fullName>
    </recommendedName>
</protein>
<dbReference type="GO" id="GO:0006310">
    <property type="term" value="P:DNA recombination"/>
    <property type="evidence" value="ECO:0007669"/>
    <property type="project" value="UniProtKB-KW"/>
</dbReference>
<dbReference type="InterPro" id="IPR004107">
    <property type="entry name" value="Integrase_SAM-like_N"/>
</dbReference>
<evidence type="ECO:0000259" key="12">
    <source>
        <dbReference type="PROSITE" id="PS51898"/>
    </source>
</evidence>